<evidence type="ECO:0000313" key="5">
    <source>
        <dbReference type="EMBL" id="QUR67742.1"/>
    </source>
</evidence>
<proteinExistence type="predicted"/>
<reference evidence="5" key="1">
    <citation type="submission" date="2019-12" db="EMBL/GenBank/DDBJ databases">
        <title>Mycobacterium spongiae sp. nov.</title>
        <authorList>
            <person name="Stinear T."/>
        </authorList>
    </citation>
    <scope>NUCLEOTIDE SEQUENCE</scope>
    <source>
        <strain evidence="5">FSD4b-SM</strain>
    </source>
</reference>
<dbReference type="AlphaFoldDB" id="A0A975JXX9"/>
<evidence type="ECO:0000256" key="2">
    <source>
        <dbReference type="ARBA" id="ARBA00023136"/>
    </source>
</evidence>
<organism evidence="5 6">
    <name type="scientific">Mycobacterium spongiae</name>
    <dbReference type="NCBI Taxonomy" id="886343"/>
    <lineage>
        <taxon>Bacteria</taxon>
        <taxon>Bacillati</taxon>
        <taxon>Actinomycetota</taxon>
        <taxon>Actinomycetes</taxon>
        <taxon>Mycobacteriales</taxon>
        <taxon>Mycobacteriaceae</taxon>
        <taxon>Mycobacterium</taxon>
    </lineage>
</organism>
<dbReference type="GO" id="GO:0016020">
    <property type="term" value="C:membrane"/>
    <property type="evidence" value="ECO:0007669"/>
    <property type="project" value="UniProtKB-SubCell"/>
</dbReference>
<feature type="region of interest" description="Disordered" evidence="3">
    <location>
        <begin position="1"/>
        <end position="26"/>
    </location>
</feature>
<evidence type="ECO:0000313" key="6">
    <source>
        <dbReference type="Proteomes" id="UP000682202"/>
    </source>
</evidence>
<keyword evidence="4" id="KW-0812">Transmembrane</keyword>
<dbReference type="PANTHER" id="PTHR37042">
    <property type="entry name" value="OUTER MEMBRANE PROTEIN RV1973"/>
    <property type="match status" value="1"/>
</dbReference>
<evidence type="ECO:0000256" key="3">
    <source>
        <dbReference type="SAM" id="MobiDB-lite"/>
    </source>
</evidence>
<name>A0A975JXX9_9MYCO</name>
<keyword evidence="4" id="KW-1133">Transmembrane helix</keyword>
<feature type="transmembrane region" description="Helical" evidence="4">
    <location>
        <begin position="39"/>
        <end position="60"/>
    </location>
</feature>
<protein>
    <recommendedName>
        <fullName evidence="7">Mce protein</fullName>
    </recommendedName>
</protein>
<gene>
    <name evidence="5" type="ORF">F6B93_12090</name>
</gene>
<keyword evidence="2 4" id="KW-0472">Membrane</keyword>
<evidence type="ECO:0000256" key="4">
    <source>
        <dbReference type="SAM" id="Phobius"/>
    </source>
</evidence>
<dbReference type="KEGG" id="mspg:F6B93_12090"/>
<keyword evidence="6" id="KW-1185">Reference proteome</keyword>
<dbReference type="PANTHER" id="PTHR37042:SF4">
    <property type="entry name" value="OUTER MEMBRANE PROTEIN RV1973"/>
    <property type="match status" value="1"/>
</dbReference>
<evidence type="ECO:0000256" key="1">
    <source>
        <dbReference type="ARBA" id="ARBA00004370"/>
    </source>
</evidence>
<feature type="compositionally biased region" description="Acidic residues" evidence="3">
    <location>
        <begin position="1"/>
        <end position="17"/>
    </location>
</feature>
<comment type="subcellular location">
    <subcellularLocation>
        <location evidence="1">Membrane</location>
    </subcellularLocation>
</comment>
<evidence type="ECO:0008006" key="7">
    <source>
        <dbReference type="Google" id="ProtNLM"/>
    </source>
</evidence>
<dbReference type="EMBL" id="CP046600">
    <property type="protein sequence ID" value="QUR67742.1"/>
    <property type="molecule type" value="Genomic_DNA"/>
</dbReference>
<dbReference type="RefSeq" id="WP_211695315.1">
    <property type="nucleotide sequence ID" value="NZ_CP046600.1"/>
</dbReference>
<dbReference type="Proteomes" id="UP000682202">
    <property type="component" value="Chromosome"/>
</dbReference>
<sequence length="193" mass="20480">MTDIRDDDVDSDGDDGESVAPEAPKAKGDNNWIRPLLRWAGAVVFVAVLAVAGFEGWMLLRQHQRDVAASQALNAARDFAVTLTSADAATVDQDFANILDGATGDFKDKYTGASAQLRKVLIDNKVTTRGEVVASAVKSATGNKVEVLLFVKQSVTNSTAPQPRTDFTAVTITMEQVDGRWLASTVELPGGAG</sequence>
<accession>A0A975JXX9</accession>